<sequence>MQMLGGRASLDADSVDASEMTDFDKADDLEDGGKSCIPRALRLLDPGIKGRPSVRAD</sequence>
<reference evidence="1 2" key="1">
    <citation type="submission" date="2018-11" db="EMBL/GenBank/DDBJ databases">
        <authorList>
            <consortium name="Pathogen Informatics"/>
        </authorList>
    </citation>
    <scope>NUCLEOTIDE SEQUENCE [LARGE SCALE GENOMIC DNA]</scope>
    <source>
        <strain evidence="1 2">Zambia</strain>
    </source>
</reference>
<organism evidence="1 2">
    <name type="scientific">Schistosoma margrebowiei</name>
    <dbReference type="NCBI Taxonomy" id="48269"/>
    <lineage>
        <taxon>Eukaryota</taxon>
        <taxon>Metazoa</taxon>
        <taxon>Spiralia</taxon>
        <taxon>Lophotrochozoa</taxon>
        <taxon>Platyhelminthes</taxon>
        <taxon>Trematoda</taxon>
        <taxon>Digenea</taxon>
        <taxon>Strigeidida</taxon>
        <taxon>Schistosomatoidea</taxon>
        <taxon>Schistosomatidae</taxon>
        <taxon>Schistosoma</taxon>
    </lineage>
</organism>
<evidence type="ECO:0000313" key="1">
    <source>
        <dbReference type="EMBL" id="VDP38263.1"/>
    </source>
</evidence>
<dbReference type="EMBL" id="UZAI01018570">
    <property type="protein sequence ID" value="VDP38263.1"/>
    <property type="molecule type" value="Genomic_DNA"/>
</dbReference>
<name>A0A3P8GV53_9TREM</name>
<dbReference type="AlphaFoldDB" id="A0A3P8GV53"/>
<evidence type="ECO:0000313" key="2">
    <source>
        <dbReference type="Proteomes" id="UP000277204"/>
    </source>
</evidence>
<dbReference type="Proteomes" id="UP000277204">
    <property type="component" value="Unassembled WGS sequence"/>
</dbReference>
<proteinExistence type="predicted"/>
<keyword evidence="2" id="KW-1185">Reference proteome</keyword>
<protein>
    <submittedName>
        <fullName evidence="1">Uncharacterized protein</fullName>
    </submittedName>
</protein>
<accession>A0A3P8GV53</accession>
<gene>
    <name evidence="1" type="ORF">SMRZ_LOCUS21096</name>
</gene>